<name>A0A0S2FC22_LYSAN</name>
<dbReference type="STRING" id="84531.LA76x_2916"/>
<dbReference type="InterPro" id="IPR007251">
    <property type="entry name" value="Iron_permease_Fet4"/>
</dbReference>
<dbReference type="KEGG" id="lab:LA76x_2916"/>
<dbReference type="GO" id="GO:0055085">
    <property type="term" value="P:transmembrane transport"/>
    <property type="evidence" value="ECO:0007669"/>
    <property type="project" value="InterPro"/>
</dbReference>
<evidence type="ECO:0000313" key="3">
    <source>
        <dbReference type="Proteomes" id="UP000060787"/>
    </source>
</evidence>
<organism evidence="2 3">
    <name type="scientific">Lysobacter antibioticus</name>
    <dbReference type="NCBI Taxonomy" id="84531"/>
    <lineage>
        <taxon>Bacteria</taxon>
        <taxon>Pseudomonadati</taxon>
        <taxon>Pseudomonadota</taxon>
        <taxon>Gammaproteobacteria</taxon>
        <taxon>Lysobacterales</taxon>
        <taxon>Lysobacteraceae</taxon>
        <taxon>Lysobacter</taxon>
    </lineage>
</organism>
<keyword evidence="1" id="KW-0812">Transmembrane</keyword>
<dbReference type="AlphaFoldDB" id="A0A0S2FC22"/>
<keyword evidence="1" id="KW-1133">Transmembrane helix</keyword>
<accession>A0A0S2FC22</accession>
<sequence length="123" mass="14053">MSWIPAFDRFSKQSARFAGRPLAFTAAVAIILAWLVTGPLFRFSDTWQLVINTATTVITFLMVFLIQNTQSRDTEAIQIKLDELIRVTEAASNGLMDLEELDEATLDLYRQRYELLARQARQP</sequence>
<keyword evidence="3" id="KW-1185">Reference proteome</keyword>
<dbReference type="EMBL" id="CP011129">
    <property type="protein sequence ID" value="ALN81046.1"/>
    <property type="molecule type" value="Genomic_DNA"/>
</dbReference>
<dbReference type="Pfam" id="PF04120">
    <property type="entry name" value="Iron_permease"/>
    <property type="match status" value="1"/>
</dbReference>
<evidence type="ECO:0000256" key="1">
    <source>
        <dbReference type="SAM" id="Phobius"/>
    </source>
</evidence>
<proteinExistence type="predicted"/>
<dbReference type="PATRIC" id="fig|84531.8.peg.2928"/>
<gene>
    <name evidence="2" type="ORF">LA76x_2916</name>
</gene>
<protein>
    <submittedName>
        <fullName evidence="2">Low affinity iron permease family protein</fullName>
    </submittedName>
</protein>
<feature type="transmembrane region" description="Helical" evidence="1">
    <location>
        <begin position="21"/>
        <end position="41"/>
    </location>
</feature>
<reference evidence="2 3" key="1">
    <citation type="journal article" date="2015" name="BMC Genomics">
        <title>Comparative genomics and metabolic profiling of the genus Lysobacter.</title>
        <authorList>
            <person name="de Bruijn I."/>
            <person name="Cheng X."/>
            <person name="de Jager V."/>
            <person name="Exposito R.G."/>
            <person name="Watrous J."/>
            <person name="Patel N."/>
            <person name="Postma J."/>
            <person name="Dorrestein P.C."/>
            <person name="Kobayashi D."/>
            <person name="Raaijmakers J.M."/>
        </authorList>
    </citation>
    <scope>NUCLEOTIDE SEQUENCE [LARGE SCALE GENOMIC DNA]</scope>
    <source>
        <strain evidence="2 3">76</strain>
    </source>
</reference>
<dbReference type="Proteomes" id="UP000060787">
    <property type="component" value="Chromosome"/>
</dbReference>
<keyword evidence="1" id="KW-0472">Membrane</keyword>
<evidence type="ECO:0000313" key="2">
    <source>
        <dbReference type="EMBL" id="ALN81046.1"/>
    </source>
</evidence>
<feature type="transmembrane region" description="Helical" evidence="1">
    <location>
        <begin position="47"/>
        <end position="66"/>
    </location>
</feature>